<dbReference type="PANTHER" id="PTHR33602">
    <property type="entry name" value="REGULATORY PROTEIN RECX FAMILY PROTEIN"/>
    <property type="match status" value="1"/>
</dbReference>
<evidence type="ECO:0000256" key="1">
    <source>
        <dbReference type="ARBA" id="ARBA00004496"/>
    </source>
</evidence>
<feature type="domain" description="RecX first three-helical" evidence="9">
    <location>
        <begin position="24"/>
        <end position="61"/>
    </location>
</feature>
<evidence type="ECO:0000256" key="3">
    <source>
        <dbReference type="ARBA" id="ARBA00018111"/>
    </source>
</evidence>
<dbReference type="Pfam" id="PF02631">
    <property type="entry name" value="RecX_HTH2"/>
    <property type="match status" value="1"/>
</dbReference>
<sequence length="165" mass="18426">MFDPEDAATARGRRRGSREQSPTQRALGLLTRREHSRRELTRKLTSRGLDAGEVEEAVDRLAEAGWQNDERFAESLVRSRAGNGYGPLHIRAELAMHGLPAEAVAAALAGYEGDWAENARDLVRRRFGEDHAADPKLRRKAADLLLRRGFDGETARNANRSRDPD</sequence>
<dbReference type="InterPro" id="IPR003783">
    <property type="entry name" value="Regulatory_RecX"/>
</dbReference>
<evidence type="ECO:0000313" key="10">
    <source>
        <dbReference type="EMBL" id="XCO77563.1"/>
    </source>
</evidence>
<organism evidence="10">
    <name type="scientific">Lysobacter firmicutimachus</name>
    <dbReference type="NCBI Taxonomy" id="1792846"/>
    <lineage>
        <taxon>Bacteria</taxon>
        <taxon>Pseudomonadati</taxon>
        <taxon>Pseudomonadota</taxon>
        <taxon>Gammaproteobacteria</taxon>
        <taxon>Lysobacterales</taxon>
        <taxon>Lysobacteraceae</taxon>
        <taxon>Lysobacter</taxon>
    </lineage>
</organism>
<dbReference type="HAMAP" id="MF_01114">
    <property type="entry name" value="RecX"/>
    <property type="match status" value="1"/>
</dbReference>
<comment type="subcellular location">
    <subcellularLocation>
        <location evidence="1 5">Cytoplasm</location>
    </subcellularLocation>
</comment>
<dbReference type="Pfam" id="PF21982">
    <property type="entry name" value="RecX_HTH1"/>
    <property type="match status" value="1"/>
</dbReference>
<dbReference type="EMBL" id="CP159925">
    <property type="protein sequence ID" value="XCO77563.1"/>
    <property type="molecule type" value="Genomic_DNA"/>
</dbReference>
<comment type="function">
    <text evidence="5">Modulates RecA activity.</text>
</comment>
<gene>
    <name evidence="5 10" type="primary">recX</name>
    <name evidence="10" type="ORF">ABU614_20570</name>
</gene>
<dbReference type="AlphaFoldDB" id="A0AAU8MYK0"/>
<dbReference type="InterPro" id="IPR053925">
    <property type="entry name" value="RecX_HTH_3rd"/>
</dbReference>
<evidence type="ECO:0000259" key="7">
    <source>
        <dbReference type="Pfam" id="PF02631"/>
    </source>
</evidence>
<feature type="region of interest" description="Disordered" evidence="6">
    <location>
        <begin position="1"/>
        <end position="32"/>
    </location>
</feature>
<evidence type="ECO:0000259" key="8">
    <source>
        <dbReference type="Pfam" id="PF21981"/>
    </source>
</evidence>
<dbReference type="RefSeq" id="WP_363800926.1">
    <property type="nucleotide sequence ID" value="NZ_CP159925.1"/>
</dbReference>
<name>A0AAU8MYK0_9GAMM</name>
<dbReference type="InterPro" id="IPR036388">
    <property type="entry name" value="WH-like_DNA-bd_sf"/>
</dbReference>
<dbReference type="Pfam" id="PF21981">
    <property type="entry name" value="RecX_HTH3"/>
    <property type="match status" value="1"/>
</dbReference>
<dbReference type="InterPro" id="IPR053926">
    <property type="entry name" value="RecX_HTH_1st"/>
</dbReference>
<dbReference type="InterPro" id="IPR053924">
    <property type="entry name" value="RecX_HTH_2nd"/>
</dbReference>
<dbReference type="NCBIfam" id="NF001054">
    <property type="entry name" value="PRK00117.2-1"/>
    <property type="match status" value="1"/>
</dbReference>
<dbReference type="GO" id="GO:0006282">
    <property type="term" value="P:regulation of DNA repair"/>
    <property type="evidence" value="ECO:0007669"/>
    <property type="project" value="UniProtKB-UniRule"/>
</dbReference>
<evidence type="ECO:0000259" key="9">
    <source>
        <dbReference type="Pfam" id="PF21982"/>
    </source>
</evidence>
<protein>
    <recommendedName>
        <fullName evidence="3 5">Regulatory protein RecX</fullName>
    </recommendedName>
</protein>
<keyword evidence="4 5" id="KW-0963">Cytoplasm</keyword>
<evidence type="ECO:0000256" key="2">
    <source>
        <dbReference type="ARBA" id="ARBA00009695"/>
    </source>
</evidence>
<evidence type="ECO:0000256" key="4">
    <source>
        <dbReference type="ARBA" id="ARBA00022490"/>
    </source>
</evidence>
<dbReference type="PANTHER" id="PTHR33602:SF1">
    <property type="entry name" value="REGULATORY PROTEIN RECX FAMILY PROTEIN"/>
    <property type="match status" value="1"/>
</dbReference>
<feature type="domain" description="RecX second three-helical" evidence="7">
    <location>
        <begin position="68"/>
        <end position="108"/>
    </location>
</feature>
<dbReference type="Gene3D" id="1.10.10.10">
    <property type="entry name" value="Winged helix-like DNA-binding domain superfamily/Winged helix DNA-binding domain"/>
    <property type="match status" value="3"/>
</dbReference>
<dbReference type="GO" id="GO:0005737">
    <property type="term" value="C:cytoplasm"/>
    <property type="evidence" value="ECO:0007669"/>
    <property type="project" value="UniProtKB-SubCell"/>
</dbReference>
<comment type="similarity">
    <text evidence="2 5">Belongs to the RecX family.</text>
</comment>
<reference evidence="10" key="1">
    <citation type="submission" date="2024-06" db="EMBL/GenBank/DDBJ databases">
        <authorList>
            <person name="Li S."/>
        </authorList>
    </citation>
    <scope>NUCLEOTIDE SEQUENCE</scope>
    <source>
        <strain evidence="10">SR10</strain>
    </source>
</reference>
<proteinExistence type="inferred from homology"/>
<evidence type="ECO:0000256" key="5">
    <source>
        <dbReference type="HAMAP-Rule" id="MF_01114"/>
    </source>
</evidence>
<evidence type="ECO:0000256" key="6">
    <source>
        <dbReference type="SAM" id="MobiDB-lite"/>
    </source>
</evidence>
<feature type="domain" description="RecX third three-helical" evidence="8">
    <location>
        <begin position="116"/>
        <end position="157"/>
    </location>
</feature>
<accession>A0AAU8MYK0</accession>